<reference evidence="1 2" key="1">
    <citation type="submission" date="2019-03" db="EMBL/GenBank/DDBJ databases">
        <title>Draft Genome Sequence of Duganella callidus sp. nov., a Novel Duganella Species Isolated from Cultivated Soil.</title>
        <authorList>
            <person name="Raths R."/>
            <person name="Peta V."/>
            <person name="Bucking H."/>
        </authorList>
    </citation>
    <scope>NUCLEOTIDE SEQUENCE [LARGE SCALE GENOMIC DNA]</scope>
    <source>
        <strain evidence="1 2">DN04</strain>
    </source>
</reference>
<dbReference type="OrthoDB" id="8780869at2"/>
<proteinExistence type="predicted"/>
<name>A0A4Y9S3N8_9BURK</name>
<protein>
    <submittedName>
        <fullName evidence="1">Uncharacterized protein</fullName>
    </submittedName>
</protein>
<accession>A0A4Y9S3N8</accession>
<keyword evidence="2" id="KW-1185">Reference proteome</keyword>
<dbReference type="RefSeq" id="WP_135204216.1">
    <property type="nucleotide sequence ID" value="NZ_SPVG01000245.1"/>
</dbReference>
<evidence type="ECO:0000313" key="2">
    <source>
        <dbReference type="Proteomes" id="UP000297729"/>
    </source>
</evidence>
<comment type="caution">
    <text evidence="1">The sequence shown here is derived from an EMBL/GenBank/DDBJ whole genome shotgun (WGS) entry which is preliminary data.</text>
</comment>
<gene>
    <name evidence="1" type="ORF">E4L98_24865</name>
</gene>
<dbReference type="SUPFAM" id="SSF47781">
    <property type="entry name" value="RuvA domain 2-like"/>
    <property type="match status" value="1"/>
</dbReference>
<sequence length="312" mass="35374">MSVWRFASHEPTPANDDIVPGFVVGQLLNLVRIINESAQLAAKSTNIDTRRLRLDLAREKLREFEFIAAKYPRIKATNLNELKAGIAAIQVEIDATFELHPLQRGGIYDGWEYRAVMHFSTPLEHLLLHGTRDLEQTRMPGAPPGDYGHWRARTKTLRQMGVDMDEPAPAWVPLEVQVRNGDDWGYRDFLVALRLAAETPGLIEHRHNAVFAAASDPRWGKYRGLIGHRAEDLCGWFFPRFIDTIPGLPYTAVTAMWDVALDTPNRISDASDDQLLKIKGIGPVTLRKLRARCAEILEGRDEVRLDRIRQSK</sequence>
<dbReference type="EMBL" id="SPVG01000245">
    <property type="protein sequence ID" value="TFW15930.1"/>
    <property type="molecule type" value="Genomic_DNA"/>
</dbReference>
<dbReference type="AlphaFoldDB" id="A0A4Y9S3N8"/>
<evidence type="ECO:0000313" key="1">
    <source>
        <dbReference type="EMBL" id="TFW15930.1"/>
    </source>
</evidence>
<dbReference type="Proteomes" id="UP000297729">
    <property type="component" value="Unassembled WGS sequence"/>
</dbReference>
<dbReference type="InterPro" id="IPR010994">
    <property type="entry name" value="RuvA_2-like"/>
</dbReference>
<organism evidence="1 2">
    <name type="scientific">Duganella callida</name>
    <dbReference type="NCBI Taxonomy" id="2561932"/>
    <lineage>
        <taxon>Bacteria</taxon>
        <taxon>Pseudomonadati</taxon>
        <taxon>Pseudomonadota</taxon>
        <taxon>Betaproteobacteria</taxon>
        <taxon>Burkholderiales</taxon>
        <taxon>Oxalobacteraceae</taxon>
        <taxon>Telluria group</taxon>
        <taxon>Duganella</taxon>
    </lineage>
</organism>